<keyword evidence="1" id="KW-0378">Hydrolase</keyword>
<dbReference type="InterPro" id="IPR052922">
    <property type="entry name" value="Cytidylate_Kinase-2"/>
</dbReference>
<dbReference type="HOGENOM" id="CLU_092618_0_1_14"/>
<dbReference type="GO" id="GO:0016787">
    <property type="term" value="F:hydrolase activity"/>
    <property type="evidence" value="ECO:0007669"/>
    <property type="project" value="UniProtKB-KW"/>
</dbReference>
<evidence type="ECO:0000313" key="1">
    <source>
        <dbReference type="EMBL" id="CDR30440.1"/>
    </source>
</evidence>
<reference evidence="2" key="1">
    <citation type="submission" date="2014-05" db="EMBL/GenBank/DDBJ databases">
        <authorList>
            <person name="Kube M."/>
        </authorList>
    </citation>
    <scope>NUCLEOTIDE SEQUENCE [LARGE SCALE GENOMIC DNA]</scope>
</reference>
<sequence>MKISVVGFSGSGKSSFAYKLSQLYQIDVTYIDKLQFLTNWEERDSSIRNMLLDEAIEKDSFIIDGNYQSIGIKRFEQSDHIFIFNFNRWKCLYGAVLRRIKYHGKTRRSMTEGNKEKLDFEFIWWILFNNFIKKSPSSIGGG</sequence>
<dbReference type="PATRIC" id="fig|35623.3.peg.367"/>
<accession>A0A061A973</accession>
<name>A0A061A973_9MOLU</name>
<dbReference type="PANTHER" id="PTHR37816:SF3">
    <property type="entry name" value="MODULATES DNA TOPOLOGY"/>
    <property type="match status" value="1"/>
</dbReference>
<dbReference type="Gene3D" id="3.40.50.300">
    <property type="entry name" value="P-loop containing nucleotide triphosphate hydrolases"/>
    <property type="match status" value="1"/>
</dbReference>
<dbReference type="OrthoDB" id="1201990at2"/>
<keyword evidence="2" id="KW-1185">Reference proteome</keyword>
<dbReference type="InParanoid" id="A0A061A973"/>
<gene>
    <name evidence="1" type="ORF">Aocu_03670</name>
</gene>
<dbReference type="AlphaFoldDB" id="A0A061A973"/>
<dbReference type="RefSeq" id="WP_045748991.1">
    <property type="nucleotide sequence ID" value="NZ_FUZK01000005.1"/>
</dbReference>
<organism evidence="1 2">
    <name type="scientific">Acholeplasma oculi</name>
    <dbReference type="NCBI Taxonomy" id="35623"/>
    <lineage>
        <taxon>Bacteria</taxon>
        <taxon>Bacillati</taxon>
        <taxon>Mycoplasmatota</taxon>
        <taxon>Mollicutes</taxon>
        <taxon>Acholeplasmatales</taxon>
        <taxon>Acholeplasmataceae</taxon>
        <taxon>Acholeplasma</taxon>
    </lineage>
</organism>
<dbReference type="SUPFAM" id="SSF52540">
    <property type="entry name" value="P-loop containing nucleoside triphosphate hydrolases"/>
    <property type="match status" value="1"/>
</dbReference>
<proteinExistence type="predicted"/>
<dbReference type="Proteomes" id="UP000032434">
    <property type="component" value="Chromosome 1"/>
</dbReference>
<dbReference type="InterPro" id="IPR027417">
    <property type="entry name" value="P-loop_NTPase"/>
</dbReference>
<dbReference type="STRING" id="35623.Aocu_03670"/>
<dbReference type="PANTHER" id="PTHR37816">
    <property type="entry name" value="YALI0E33011P"/>
    <property type="match status" value="1"/>
</dbReference>
<protein>
    <submittedName>
        <fullName evidence="1">p-loop containing nucleoside triphosphate hydrolase</fullName>
    </submittedName>
</protein>
<evidence type="ECO:0000313" key="2">
    <source>
        <dbReference type="Proteomes" id="UP000032434"/>
    </source>
</evidence>
<dbReference type="KEGG" id="aoc:Aocu_03670"/>
<dbReference type="EMBL" id="LK028559">
    <property type="protein sequence ID" value="CDR30440.1"/>
    <property type="molecule type" value="Genomic_DNA"/>
</dbReference>